<evidence type="ECO:0000259" key="2">
    <source>
        <dbReference type="SMART" id="SM00531"/>
    </source>
</evidence>
<dbReference type="OrthoDB" id="349315at2759"/>
<dbReference type="GO" id="GO:0006367">
    <property type="term" value="P:transcription initiation at RNA polymerase II promoter"/>
    <property type="evidence" value="ECO:0007669"/>
    <property type="project" value="InterPro"/>
</dbReference>
<dbReference type="OMA" id="AYTERDL"/>
<evidence type="ECO:0000313" key="3">
    <source>
        <dbReference type="EMBL" id="CDJ39377.1"/>
    </source>
</evidence>
<dbReference type="Proteomes" id="UP000030747">
    <property type="component" value="Unassembled WGS sequence"/>
</dbReference>
<dbReference type="InterPro" id="IPR013083">
    <property type="entry name" value="Znf_RING/FYVE/PHD"/>
</dbReference>
<dbReference type="GeneID" id="25252344"/>
<feature type="compositionally biased region" description="Polar residues" evidence="1">
    <location>
        <begin position="390"/>
        <end position="403"/>
    </location>
</feature>
<feature type="compositionally biased region" description="Low complexity" evidence="1">
    <location>
        <begin position="371"/>
        <end position="384"/>
    </location>
</feature>
<dbReference type="SMART" id="SM00531">
    <property type="entry name" value="TFIIE"/>
    <property type="match status" value="1"/>
</dbReference>
<name>U6KMP7_EIMTE</name>
<feature type="region of interest" description="Disordered" evidence="1">
    <location>
        <begin position="1"/>
        <end position="33"/>
    </location>
</feature>
<feature type="compositionally biased region" description="Low complexity" evidence="1">
    <location>
        <begin position="514"/>
        <end position="539"/>
    </location>
</feature>
<organism evidence="3 4">
    <name type="scientific">Eimeria tenella</name>
    <name type="common">Coccidian parasite</name>
    <dbReference type="NCBI Taxonomy" id="5802"/>
    <lineage>
        <taxon>Eukaryota</taxon>
        <taxon>Sar</taxon>
        <taxon>Alveolata</taxon>
        <taxon>Apicomplexa</taxon>
        <taxon>Conoidasida</taxon>
        <taxon>Coccidia</taxon>
        <taxon>Eucoccidiorida</taxon>
        <taxon>Eimeriorina</taxon>
        <taxon>Eimeriidae</taxon>
        <taxon>Eimeria</taxon>
    </lineage>
</organism>
<proteinExistence type="predicted"/>
<dbReference type="Gene3D" id="3.30.40.10">
    <property type="entry name" value="Zinc/RING finger domain, C3HC4 (zinc finger)"/>
    <property type="match status" value="1"/>
</dbReference>
<feature type="compositionally biased region" description="Basic and acidic residues" evidence="1">
    <location>
        <begin position="276"/>
        <end position="287"/>
    </location>
</feature>
<feature type="compositionally biased region" description="Polar residues" evidence="1">
    <location>
        <begin position="328"/>
        <end position="345"/>
    </location>
</feature>
<feature type="region of interest" description="Disordered" evidence="1">
    <location>
        <begin position="368"/>
        <end position="410"/>
    </location>
</feature>
<gene>
    <name evidence="3" type="ORF">ETH_00015950</name>
</gene>
<dbReference type="VEuPathDB" id="ToxoDB:ETH2_0642900"/>
<dbReference type="AlphaFoldDB" id="U6KMP7"/>
<dbReference type="PANTHER" id="PTHR13097">
    <property type="entry name" value="TRANSCRIPTION INITIATION FACTOR IIE, ALPHA SUBUNIT"/>
    <property type="match status" value="1"/>
</dbReference>
<dbReference type="VEuPathDB" id="ToxoDB:ETH_00015950"/>
<dbReference type="InterPro" id="IPR002853">
    <property type="entry name" value="TFIIE_asu"/>
</dbReference>
<feature type="region of interest" description="Disordered" evidence="1">
    <location>
        <begin position="467"/>
        <end position="539"/>
    </location>
</feature>
<feature type="compositionally biased region" description="Low complexity" evidence="1">
    <location>
        <begin position="291"/>
        <end position="303"/>
    </location>
</feature>
<feature type="domain" description="Transcription initiation factor IIE subunit alpha N-terminal" evidence="2">
    <location>
        <begin position="57"/>
        <end position="241"/>
    </location>
</feature>
<evidence type="ECO:0000256" key="1">
    <source>
        <dbReference type="SAM" id="MobiDB-lite"/>
    </source>
</evidence>
<dbReference type="SUPFAM" id="SSF57783">
    <property type="entry name" value="Zinc beta-ribbon"/>
    <property type="match status" value="1"/>
</dbReference>
<evidence type="ECO:0000313" key="4">
    <source>
        <dbReference type="Proteomes" id="UP000030747"/>
    </source>
</evidence>
<dbReference type="GO" id="GO:0005673">
    <property type="term" value="C:transcription factor TFIIE complex"/>
    <property type="evidence" value="ECO:0007669"/>
    <property type="project" value="TreeGrafter"/>
</dbReference>
<dbReference type="EMBL" id="HG674344">
    <property type="protein sequence ID" value="CDJ39377.1"/>
    <property type="molecule type" value="Genomic_DNA"/>
</dbReference>
<accession>U6KMP7</accession>
<feature type="region of interest" description="Disordered" evidence="1">
    <location>
        <begin position="276"/>
        <end position="345"/>
    </location>
</feature>
<dbReference type="PANTHER" id="PTHR13097:SF7">
    <property type="entry name" value="GENERAL TRANSCRIPTION FACTOR IIE SUBUNIT 1"/>
    <property type="match status" value="1"/>
</dbReference>
<reference evidence="3" key="1">
    <citation type="submission" date="2013-10" db="EMBL/GenBank/DDBJ databases">
        <title>Genomic analysis of the causative agents of coccidiosis in chickens.</title>
        <authorList>
            <person name="Reid A.J."/>
            <person name="Blake D."/>
            <person name="Billington K."/>
            <person name="Browne H."/>
            <person name="Dunn M."/>
            <person name="Hung S."/>
            <person name="Kawahara F."/>
            <person name="Miranda-Saavedra D."/>
            <person name="Mourier T."/>
            <person name="Nagra H."/>
            <person name="Otto T.D."/>
            <person name="Rawlings N."/>
            <person name="Sanchez A."/>
            <person name="Sanders M."/>
            <person name="Subramaniam C."/>
            <person name="Tay Y."/>
            <person name="Dear P."/>
            <person name="Doerig C."/>
            <person name="Gruber A."/>
            <person name="Parkinson J."/>
            <person name="Shirley M."/>
            <person name="Wan K.L."/>
            <person name="Berriman M."/>
            <person name="Tomley F."/>
            <person name="Pain A."/>
        </authorList>
    </citation>
    <scope>NUCLEOTIDE SEQUENCE [LARGE SCALE GENOMIC DNA]</scope>
    <source>
        <strain evidence="3">Houghton</strain>
    </source>
</reference>
<dbReference type="InterPro" id="IPR039997">
    <property type="entry name" value="TFE"/>
</dbReference>
<dbReference type="RefSeq" id="XP_013230132.1">
    <property type="nucleotide sequence ID" value="XM_013374678.1"/>
</dbReference>
<reference evidence="3" key="2">
    <citation type="submission" date="2013-10" db="EMBL/GenBank/DDBJ databases">
        <authorList>
            <person name="Aslett M."/>
        </authorList>
    </citation>
    <scope>NUCLEOTIDE SEQUENCE [LARGE SCALE GENOMIC DNA]</scope>
    <source>
        <strain evidence="3">Houghton</strain>
    </source>
</reference>
<protein>
    <recommendedName>
        <fullName evidence="2">Transcription initiation factor IIE subunit alpha N-terminal domain-containing protein</fullName>
    </recommendedName>
</protein>
<keyword evidence="4" id="KW-1185">Reference proteome</keyword>
<sequence length="584" mass="61098">MSTTSPPSRISMGAVSVDRGSPGADPDSASGAGVSKPYDRELFMAFLAATTRLFCDDEQIVVVDFLASEEKAFTERELIDRLGWPDKRVREVCASLERLMLIQKEQLSAASAQALSNASADGDTTSSSVGGTTDIGRGSMPGGAALLGSGASSAAPFYYRVSPYAVIVVQYRIEQIDTKLKQQRREAETRDVFVCPICGRQYDALEAQRLKLDPEDATFLCDCGSKLEHEDSKTVVEHLASLQQRLQEQLQLLRSLISRCWSMRVPVFAPFTRAEKNELKKQQDRNSKTNAGSSVGSAVSCSSDNPASAAPTWLQAGPASEAKLQMSGARQGQAEGTKSSVSTPSWMRSGSGVSFSYGAAPAAASLPGHPPGAAAVASAAAQGADHSMQPKDSTAPPVNQPLSSAGGKRGQIKFSMKTSNKLSALRGTPAYKPGAPAATAATAASATTANAARKVYAETGAAAAETAGAPAVVPSGQKTQPATLGLENKGHGRDETVPDREEASTLGAAVTPFGGETAGATEPGAGAAAEDSTGAAAAEEAPRVYISRLGRDFTIEEAVEYQLDMSIEEHEKFMELQSTYLDDL</sequence>
<feature type="compositionally biased region" description="Basic and acidic residues" evidence="1">
    <location>
        <begin position="488"/>
        <end position="503"/>
    </location>
</feature>